<reference evidence="3 4" key="1">
    <citation type="submission" date="2023-01" db="EMBL/GenBank/DDBJ databases">
        <title>Cultivation and genomic characterization of new, ubiquitous marine nitrite-oxidizing bacteria from the Nitrospirales.</title>
        <authorList>
            <person name="Mueller A.J."/>
            <person name="Daebeler A."/>
            <person name="Herbold C.W."/>
            <person name="Kirkegaard R.H."/>
            <person name="Daims H."/>
        </authorList>
    </citation>
    <scope>NUCLEOTIDE SEQUENCE [LARGE SCALE GENOMIC DNA]</scope>
    <source>
        <strain evidence="3 4">VA</strain>
    </source>
</reference>
<feature type="domain" description="DUF4340" evidence="2">
    <location>
        <begin position="70"/>
        <end position="253"/>
    </location>
</feature>
<gene>
    <name evidence="3" type="ORF">PP769_04180</name>
</gene>
<sequence length="396" mass="43881">MKAKTLGILAAITIAGSVLAIFVNQKPASQFPQSGELLFPELLSVVNDVNEIVVETKDQAVTLVRGENIWRVKENSGYRADVEKVKQTLIGLAELRILEPKTKNPELYDRLGLQDKEQEDSLSTTVTLKTPNNPEAAVVILGNQRPAKGNPRMSEIYVRKPGDPQSWLSIGNLPLEKVPGEWLDKEITALTTKRVHRVTVRHPGGETLLVSKDKPEDLDFQLDSIPAGSKVASQFNVNNVVGTLVQLSLEDVKEAEEVNFQDGSGVTAVLETFDGLRLHVQTAKQENKIFGKFSAEYDQKLLQPEDATPSTENGEMVPAQDSAQDEKAPESSEAKKTAELQEELSSKEDSILKKPEEVQREVEDFNQRVGGWAYELPTFRVENFSKAKKDLLETLP</sequence>
<organism evidence="3 4">
    <name type="scientific">Candidatus Nitrospira allomarina</name>
    <dbReference type="NCBI Taxonomy" id="3020900"/>
    <lineage>
        <taxon>Bacteria</taxon>
        <taxon>Pseudomonadati</taxon>
        <taxon>Nitrospirota</taxon>
        <taxon>Nitrospiria</taxon>
        <taxon>Nitrospirales</taxon>
        <taxon>Nitrospiraceae</taxon>
        <taxon>Nitrospira</taxon>
    </lineage>
</organism>
<evidence type="ECO:0000313" key="3">
    <source>
        <dbReference type="EMBL" id="WNM58974.1"/>
    </source>
</evidence>
<evidence type="ECO:0000256" key="1">
    <source>
        <dbReference type="SAM" id="MobiDB-lite"/>
    </source>
</evidence>
<dbReference type="Pfam" id="PF14238">
    <property type="entry name" value="DUF4340"/>
    <property type="match status" value="1"/>
</dbReference>
<feature type="region of interest" description="Disordered" evidence="1">
    <location>
        <begin position="305"/>
        <end position="357"/>
    </location>
</feature>
<dbReference type="InterPro" id="IPR025641">
    <property type="entry name" value="DUF4340"/>
</dbReference>
<dbReference type="EMBL" id="CP116967">
    <property type="protein sequence ID" value="WNM58974.1"/>
    <property type="molecule type" value="Genomic_DNA"/>
</dbReference>
<evidence type="ECO:0000259" key="2">
    <source>
        <dbReference type="Pfam" id="PF14238"/>
    </source>
</evidence>
<dbReference type="Proteomes" id="UP001302719">
    <property type="component" value="Chromosome"/>
</dbReference>
<name>A0AA96GBG1_9BACT</name>
<dbReference type="KEGG" id="nall:PP769_04180"/>
<dbReference type="RefSeq" id="WP_312645557.1">
    <property type="nucleotide sequence ID" value="NZ_CP116967.1"/>
</dbReference>
<keyword evidence="4" id="KW-1185">Reference proteome</keyword>
<evidence type="ECO:0000313" key="4">
    <source>
        <dbReference type="Proteomes" id="UP001302719"/>
    </source>
</evidence>
<dbReference type="AlphaFoldDB" id="A0AA96GBG1"/>
<proteinExistence type="predicted"/>
<accession>A0AA96GBG1</accession>
<protein>
    <submittedName>
        <fullName evidence="3">DUF4340 domain-containing protein</fullName>
    </submittedName>
</protein>
<feature type="compositionally biased region" description="Basic and acidic residues" evidence="1">
    <location>
        <begin position="324"/>
        <end position="357"/>
    </location>
</feature>